<reference evidence="1 2" key="1">
    <citation type="submission" date="2019-01" db="EMBL/GenBank/DDBJ databases">
        <title>Draft genomes of a novel of Aminipila strains.</title>
        <authorList>
            <person name="Ma S."/>
        </authorList>
    </citation>
    <scope>NUCLEOTIDE SEQUENCE [LARGE SCALE GENOMIC DNA]</scope>
    <source>
        <strain evidence="2">JN-39</strain>
    </source>
</reference>
<dbReference type="AlphaFoldDB" id="A0A410PWL4"/>
<dbReference type="RefSeq" id="WP_128746016.1">
    <property type="nucleotide sequence ID" value="NZ_CP035281.1"/>
</dbReference>
<dbReference type="OrthoDB" id="2081577at2"/>
<dbReference type="Proteomes" id="UP000287601">
    <property type="component" value="Chromosome"/>
</dbReference>
<dbReference type="KEGG" id="amij:EQM06_08850"/>
<proteinExistence type="predicted"/>
<dbReference type="EMBL" id="CP035281">
    <property type="protein sequence ID" value="QAT43317.1"/>
    <property type="molecule type" value="Genomic_DNA"/>
</dbReference>
<evidence type="ECO:0000313" key="2">
    <source>
        <dbReference type="Proteomes" id="UP000287601"/>
    </source>
</evidence>
<evidence type="ECO:0000313" key="1">
    <source>
        <dbReference type="EMBL" id="QAT43317.1"/>
    </source>
</evidence>
<keyword evidence="2" id="KW-1185">Reference proteome</keyword>
<gene>
    <name evidence="1" type="ORF">EQM06_08850</name>
</gene>
<accession>A0A410PWL4</accession>
<protein>
    <submittedName>
        <fullName evidence="1">Uncharacterized protein</fullName>
    </submittedName>
</protein>
<organism evidence="1 2">
    <name type="scientific">Aminipila luticellarii</name>
    <dbReference type="NCBI Taxonomy" id="2507160"/>
    <lineage>
        <taxon>Bacteria</taxon>
        <taxon>Bacillati</taxon>
        <taxon>Bacillota</taxon>
        <taxon>Clostridia</taxon>
        <taxon>Peptostreptococcales</taxon>
        <taxon>Anaerovoracaceae</taxon>
        <taxon>Aminipila</taxon>
    </lineage>
</organism>
<sequence length="397" mass="42741">MKNHSCHTGCTNGLASVCGTSINLEDLDFAQSRNHLLYVNKVYSKGQGTASPLVFDLTTSPATFQTQLLLSPLSTMEADTLCEEILGANCGCNHRDIRDVQDSCDNRVGGYNYNNYNCNCNCNCNAVLGTSTCQLDENSDFEVLRSRVNVTAFELENPACLNPHQVTVDGYPVDSLFNFDGSYEAVLNSNLPEIVKDPCTERGLPTKSFFLISCVGPWVYQAEFIVEGTVTISGNVYCFRATFKTCSTSPICANIPVTNIAVNKISIPCASGGMSPRIMFSFDANMNLLNPTITAVCNPENGSTVLTLNTSVVVEPTVDVQVLKQALLCLNGCEALFPCEGTESEVESEEEDIDEECQCGTGNSVGGESTNNSGCGCRNNSAVRGTNSFCSSCFRGF</sequence>
<name>A0A410PWL4_9FIRM</name>